<dbReference type="Gene3D" id="3.30.750.24">
    <property type="entry name" value="STAS domain"/>
    <property type="match status" value="1"/>
</dbReference>
<evidence type="ECO:0000259" key="3">
    <source>
        <dbReference type="PROSITE" id="PS50801"/>
    </source>
</evidence>
<dbReference type="PANTHER" id="PTHR33495:SF2">
    <property type="entry name" value="ANTI-SIGMA FACTOR ANTAGONIST TM_1081-RELATED"/>
    <property type="match status" value="1"/>
</dbReference>
<dbReference type="Pfam" id="PF01740">
    <property type="entry name" value="STAS"/>
    <property type="match status" value="1"/>
</dbReference>
<dbReference type="PROSITE" id="PS50801">
    <property type="entry name" value="STAS"/>
    <property type="match status" value="1"/>
</dbReference>
<dbReference type="NCBIfam" id="TIGR00377">
    <property type="entry name" value="ant_ant_sig"/>
    <property type="match status" value="1"/>
</dbReference>
<reference evidence="4 5" key="1">
    <citation type="submission" date="2019-06" db="EMBL/GenBank/DDBJ databases">
        <title>Sequencing the genomes of 1000 actinobacteria strains.</title>
        <authorList>
            <person name="Klenk H.-P."/>
        </authorList>
    </citation>
    <scope>NUCLEOTIDE SEQUENCE [LARGE SCALE GENOMIC DNA]</scope>
    <source>
        <strain evidence="4 5">DSM 41929</strain>
    </source>
</reference>
<keyword evidence="5" id="KW-1185">Reference proteome</keyword>
<dbReference type="GO" id="GO:0043856">
    <property type="term" value="F:anti-sigma factor antagonist activity"/>
    <property type="evidence" value="ECO:0007669"/>
    <property type="project" value="InterPro"/>
</dbReference>
<name>A0A542UIX9_9ACTN</name>
<dbReference type="InterPro" id="IPR036513">
    <property type="entry name" value="STAS_dom_sf"/>
</dbReference>
<dbReference type="SUPFAM" id="SSF52091">
    <property type="entry name" value="SpoIIaa-like"/>
    <property type="match status" value="1"/>
</dbReference>
<dbReference type="InterPro" id="IPR003658">
    <property type="entry name" value="Anti-sigma_ant"/>
</dbReference>
<gene>
    <name evidence="4" type="ORF">FB563_4084</name>
</gene>
<dbReference type="RefSeq" id="WP_055706147.1">
    <property type="nucleotide sequence ID" value="NZ_JBPJFI010000001.1"/>
</dbReference>
<dbReference type="CDD" id="cd07043">
    <property type="entry name" value="STAS_anti-anti-sigma_factors"/>
    <property type="match status" value="1"/>
</dbReference>
<proteinExistence type="inferred from homology"/>
<evidence type="ECO:0000313" key="5">
    <source>
        <dbReference type="Proteomes" id="UP000318103"/>
    </source>
</evidence>
<organism evidence="4 5">
    <name type="scientific">Streptomyces puniciscabiei</name>
    <dbReference type="NCBI Taxonomy" id="164348"/>
    <lineage>
        <taxon>Bacteria</taxon>
        <taxon>Bacillati</taxon>
        <taxon>Actinomycetota</taxon>
        <taxon>Actinomycetes</taxon>
        <taxon>Kitasatosporales</taxon>
        <taxon>Streptomycetaceae</taxon>
        <taxon>Streptomyces</taxon>
    </lineage>
</organism>
<dbReference type="Proteomes" id="UP000318103">
    <property type="component" value="Unassembled WGS sequence"/>
</dbReference>
<accession>A0A542UIX9</accession>
<comment type="similarity">
    <text evidence="1 2">Belongs to the anti-sigma-factor antagonist family.</text>
</comment>
<feature type="domain" description="STAS" evidence="3">
    <location>
        <begin position="5"/>
        <end position="116"/>
    </location>
</feature>
<dbReference type="AlphaFoldDB" id="A0A542UIX9"/>
<sequence length="116" mass="12476">MDDLPSVETTVSGRCLVATVRGAMDYATQPELRQRLKHVITHSERAVVLELTDVSFCDSAGLSVLLGARREAEKAAVVLVLACVPVPLRQILQMTRADQVLPTFDTVADAEAALSS</sequence>
<evidence type="ECO:0000313" key="4">
    <source>
        <dbReference type="EMBL" id="TQK99030.1"/>
    </source>
</evidence>
<dbReference type="PANTHER" id="PTHR33495">
    <property type="entry name" value="ANTI-SIGMA FACTOR ANTAGONIST TM_1081-RELATED-RELATED"/>
    <property type="match status" value="1"/>
</dbReference>
<evidence type="ECO:0000256" key="2">
    <source>
        <dbReference type="RuleBase" id="RU003749"/>
    </source>
</evidence>
<comment type="caution">
    <text evidence="4">The sequence shown here is derived from an EMBL/GenBank/DDBJ whole genome shotgun (WGS) entry which is preliminary data.</text>
</comment>
<dbReference type="InterPro" id="IPR002645">
    <property type="entry name" value="STAS_dom"/>
</dbReference>
<dbReference type="EMBL" id="VFNX01000001">
    <property type="protein sequence ID" value="TQK99030.1"/>
    <property type="molecule type" value="Genomic_DNA"/>
</dbReference>
<protein>
    <recommendedName>
        <fullName evidence="2">Anti-sigma factor antagonist</fullName>
    </recommendedName>
</protein>
<evidence type="ECO:0000256" key="1">
    <source>
        <dbReference type="ARBA" id="ARBA00009013"/>
    </source>
</evidence>